<keyword evidence="3 5" id="KW-1133">Transmembrane helix</keyword>
<keyword evidence="8" id="KW-1185">Reference proteome</keyword>
<keyword evidence="2 5" id="KW-0812">Transmembrane</keyword>
<evidence type="ECO:0000313" key="8">
    <source>
        <dbReference type="Proteomes" id="UP001139319"/>
    </source>
</evidence>
<feature type="domain" description="ABC-2 type transporter transmembrane" evidence="6">
    <location>
        <begin position="31"/>
        <end position="372"/>
    </location>
</feature>
<gene>
    <name evidence="7" type="ORF">M6D89_07915</name>
</gene>
<evidence type="ECO:0000256" key="5">
    <source>
        <dbReference type="SAM" id="Phobius"/>
    </source>
</evidence>
<dbReference type="AlphaFoldDB" id="A0A9X2KTW7"/>
<comment type="caution">
    <text evidence="7">The sequence shown here is derived from an EMBL/GenBank/DDBJ whole genome shotgun (WGS) entry which is preliminary data.</text>
</comment>
<feature type="transmembrane region" description="Helical" evidence="5">
    <location>
        <begin position="354"/>
        <end position="376"/>
    </location>
</feature>
<dbReference type="GO" id="GO:0016020">
    <property type="term" value="C:membrane"/>
    <property type="evidence" value="ECO:0007669"/>
    <property type="project" value="UniProtKB-SubCell"/>
</dbReference>
<dbReference type="GO" id="GO:0140359">
    <property type="term" value="F:ABC-type transporter activity"/>
    <property type="evidence" value="ECO:0007669"/>
    <property type="project" value="InterPro"/>
</dbReference>
<evidence type="ECO:0000313" key="7">
    <source>
        <dbReference type="EMBL" id="MCP8899218.1"/>
    </source>
</evidence>
<evidence type="ECO:0000256" key="4">
    <source>
        <dbReference type="ARBA" id="ARBA00023136"/>
    </source>
</evidence>
<proteinExistence type="predicted"/>
<name>A0A9X2KTW7_9GAMM</name>
<reference evidence="7" key="1">
    <citation type="submission" date="2022-05" db="EMBL/GenBank/DDBJ databases">
        <authorList>
            <person name="Sun H.-N."/>
        </authorList>
    </citation>
    <scope>NUCLEOTIDE SEQUENCE</scope>
    <source>
        <strain evidence="7">HB14</strain>
    </source>
</reference>
<comment type="subcellular location">
    <subcellularLocation>
        <location evidence="1">Membrane</location>
        <topology evidence="1">Multi-pass membrane protein</topology>
    </subcellularLocation>
</comment>
<organism evidence="7 8">
    <name type="scientific">Gilvimarinus xylanilyticus</name>
    <dbReference type="NCBI Taxonomy" id="2944139"/>
    <lineage>
        <taxon>Bacteria</taxon>
        <taxon>Pseudomonadati</taxon>
        <taxon>Pseudomonadota</taxon>
        <taxon>Gammaproteobacteria</taxon>
        <taxon>Cellvibrionales</taxon>
        <taxon>Cellvibrionaceae</taxon>
        <taxon>Gilvimarinus</taxon>
    </lineage>
</organism>
<dbReference type="InterPro" id="IPR013525">
    <property type="entry name" value="ABC2_TM"/>
</dbReference>
<feature type="transmembrane region" description="Helical" evidence="5">
    <location>
        <begin position="270"/>
        <end position="295"/>
    </location>
</feature>
<dbReference type="RefSeq" id="WP_253967473.1">
    <property type="nucleotide sequence ID" value="NZ_JAMFTH010000001.1"/>
</dbReference>
<feature type="transmembrane region" description="Helical" evidence="5">
    <location>
        <begin position="178"/>
        <end position="200"/>
    </location>
</feature>
<evidence type="ECO:0000256" key="3">
    <source>
        <dbReference type="ARBA" id="ARBA00022989"/>
    </source>
</evidence>
<evidence type="ECO:0000256" key="2">
    <source>
        <dbReference type="ARBA" id="ARBA00022692"/>
    </source>
</evidence>
<reference evidence="7" key="2">
    <citation type="submission" date="2023-01" db="EMBL/GenBank/DDBJ databases">
        <title>Gilvimarinus xylanilyticus HB14 isolated from Caulerpa lentillifera aquaculture base in Hainan, China.</title>
        <authorList>
            <person name="Zhang Y.-J."/>
        </authorList>
    </citation>
    <scope>NUCLEOTIDE SEQUENCE</scope>
    <source>
        <strain evidence="7">HB14</strain>
    </source>
</reference>
<sequence>MWRKQFLQVWLKEIKDAVRDKRAMKLAFLPPVYMVAFFALGIGLAIHFQNTEERNIEITAYGNNPALIAWLRENKITVNPVDADPYPKVEKGEVDYALILDSPSKSANPRQPRSATLVYNASNQNVHGPVGQVRQLLYQYNGTQAALNVLARGLSPKLINPLSIREANVATDQQMGGLILSGVPLLLLMCAMMGSMGFAADMTAGERERRSLEALLINPVSAPTLIAGKWAAALLLTLAVVLLCLLLLAVALYFLPFNQIGLRVAVGPGALFGVFMALMPVACIAGSLQLMLGILSRSFKDAQTYMGFLIILPMVPFFIMMTNPGLYQGWHLWVPMLGQQTVLKGLLLGEAPPFWAYLAFWLSAIPVTALALWGAARQMRRAKIIYG</sequence>
<dbReference type="Proteomes" id="UP001139319">
    <property type="component" value="Unassembled WGS sequence"/>
</dbReference>
<evidence type="ECO:0000259" key="6">
    <source>
        <dbReference type="Pfam" id="PF12698"/>
    </source>
</evidence>
<protein>
    <submittedName>
        <fullName evidence="7">ABC transporter permease</fullName>
    </submittedName>
</protein>
<evidence type="ECO:0000256" key="1">
    <source>
        <dbReference type="ARBA" id="ARBA00004141"/>
    </source>
</evidence>
<feature type="transmembrane region" description="Helical" evidence="5">
    <location>
        <begin position="230"/>
        <end position="255"/>
    </location>
</feature>
<feature type="transmembrane region" description="Helical" evidence="5">
    <location>
        <begin position="26"/>
        <end position="48"/>
    </location>
</feature>
<dbReference type="PANTHER" id="PTHR43471:SF3">
    <property type="entry name" value="ABC TRANSPORTER PERMEASE PROTEIN NATB"/>
    <property type="match status" value="1"/>
</dbReference>
<dbReference type="Pfam" id="PF12698">
    <property type="entry name" value="ABC2_membrane_3"/>
    <property type="match status" value="1"/>
</dbReference>
<feature type="transmembrane region" description="Helical" evidence="5">
    <location>
        <begin position="307"/>
        <end position="327"/>
    </location>
</feature>
<dbReference type="PANTHER" id="PTHR43471">
    <property type="entry name" value="ABC TRANSPORTER PERMEASE"/>
    <property type="match status" value="1"/>
</dbReference>
<dbReference type="EMBL" id="JAMFTH010000001">
    <property type="protein sequence ID" value="MCP8899218.1"/>
    <property type="molecule type" value="Genomic_DNA"/>
</dbReference>
<accession>A0A9X2KTW7</accession>
<keyword evidence="4 5" id="KW-0472">Membrane</keyword>